<evidence type="ECO:0000313" key="3">
    <source>
        <dbReference type="EMBL" id="VFK75986.1"/>
    </source>
</evidence>
<protein>
    <submittedName>
        <fullName evidence="2">Uncharacterized protein</fullName>
    </submittedName>
</protein>
<gene>
    <name evidence="1" type="ORF">BECKMB1821G_GA0114241_100185</name>
    <name evidence="3" type="ORF">BECKMB1821H_GA0114242_10384</name>
    <name evidence="2" type="ORF">BECKMB1821I_GA0114274_10355</name>
</gene>
<dbReference type="EMBL" id="CAADFQ010000035">
    <property type="protein sequence ID" value="VFK32593.1"/>
    <property type="molecule type" value="Genomic_DNA"/>
</dbReference>
<dbReference type="AlphaFoldDB" id="A0A450XTK1"/>
<sequence length="48" mass="5646">MKMDVRKLDAFAKTSGKSSDEYENDIYYLNPGLFLGPDMRNYPPSKRW</sequence>
<name>A0A450XTK1_9GAMM</name>
<organism evidence="2">
    <name type="scientific">Candidatus Kentrum sp. MB</name>
    <dbReference type="NCBI Taxonomy" id="2138164"/>
    <lineage>
        <taxon>Bacteria</taxon>
        <taxon>Pseudomonadati</taxon>
        <taxon>Pseudomonadota</taxon>
        <taxon>Gammaproteobacteria</taxon>
        <taxon>Candidatus Kentrum</taxon>
    </lineage>
</organism>
<dbReference type="EMBL" id="CAADGH010000038">
    <property type="protein sequence ID" value="VFK75986.1"/>
    <property type="molecule type" value="Genomic_DNA"/>
</dbReference>
<reference evidence="2" key="1">
    <citation type="submission" date="2019-02" db="EMBL/GenBank/DDBJ databases">
        <authorList>
            <person name="Gruber-Vodicka R. H."/>
            <person name="Seah K. B. B."/>
        </authorList>
    </citation>
    <scope>NUCLEOTIDE SEQUENCE</scope>
    <source>
        <strain evidence="1">BECK_BZ197</strain>
        <strain evidence="3">BECK_BZ198</strain>
        <strain evidence="2">BECK_BZ199</strain>
    </source>
</reference>
<evidence type="ECO:0000313" key="1">
    <source>
        <dbReference type="EMBL" id="VFK22185.1"/>
    </source>
</evidence>
<dbReference type="EMBL" id="CAADFO010000001">
    <property type="protein sequence ID" value="VFK22185.1"/>
    <property type="molecule type" value="Genomic_DNA"/>
</dbReference>
<evidence type="ECO:0000313" key="2">
    <source>
        <dbReference type="EMBL" id="VFK32593.1"/>
    </source>
</evidence>
<proteinExistence type="predicted"/>
<accession>A0A450XTK1</accession>